<dbReference type="AlphaFoldDB" id="A0AAV4QLS8"/>
<proteinExistence type="predicted"/>
<gene>
    <name evidence="1" type="ORF">CDAR_471141</name>
</gene>
<evidence type="ECO:0000313" key="1">
    <source>
        <dbReference type="EMBL" id="GIY10222.1"/>
    </source>
</evidence>
<dbReference type="Proteomes" id="UP001054837">
    <property type="component" value="Unassembled WGS sequence"/>
</dbReference>
<reference evidence="1 2" key="1">
    <citation type="submission" date="2021-06" db="EMBL/GenBank/DDBJ databases">
        <title>Caerostris darwini draft genome.</title>
        <authorList>
            <person name="Kono N."/>
            <person name="Arakawa K."/>
        </authorList>
    </citation>
    <scope>NUCLEOTIDE SEQUENCE [LARGE SCALE GENOMIC DNA]</scope>
</reference>
<organism evidence="1 2">
    <name type="scientific">Caerostris darwini</name>
    <dbReference type="NCBI Taxonomy" id="1538125"/>
    <lineage>
        <taxon>Eukaryota</taxon>
        <taxon>Metazoa</taxon>
        <taxon>Ecdysozoa</taxon>
        <taxon>Arthropoda</taxon>
        <taxon>Chelicerata</taxon>
        <taxon>Arachnida</taxon>
        <taxon>Araneae</taxon>
        <taxon>Araneomorphae</taxon>
        <taxon>Entelegynae</taxon>
        <taxon>Araneoidea</taxon>
        <taxon>Araneidae</taxon>
        <taxon>Caerostris</taxon>
    </lineage>
</organism>
<dbReference type="EMBL" id="BPLQ01004730">
    <property type="protein sequence ID" value="GIY10222.1"/>
    <property type="molecule type" value="Genomic_DNA"/>
</dbReference>
<sequence>MCFTFQMFPIKEPPPFATAIAIRNVPKLLLKHPFHCSSRGLLMEREQLSGKLREKPFSYSLLPNESGKVSILFLNFNGSTREGLAEHY</sequence>
<protein>
    <submittedName>
        <fullName evidence="1">Uncharacterized protein</fullName>
    </submittedName>
</protein>
<keyword evidence="2" id="KW-1185">Reference proteome</keyword>
<comment type="caution">
    <text evidence="1">The sequence shown here is derived from an EMBL/GenBank/DDBJ whole genome shotgun (WGS) entry which is preliminary data.</text>
</comment>
<accession>A0AAV4QLS8</accession>
<name>A0AAV4QLS8_9ARAC</name>
<evidence type="ECO:0000313" key="2">
    <source>
        <dbReference type="Proteomes" id="UP001054837"/>
    </source>
</evidence>